<dbReference type="InterPro" id="IPR001611">
    <property type="entry name" value="Leu-rich_rpt"/>
</dbReference>
<name>A0A1Z5JDL1_FISSO</name>
<keyword evidence="5" id="KW-1185">Reference proteome</keyword>
<organism evidence="4 5">
    <name type="scientific">Fistulifera solaris</name>
    <name type="common">Oleaginous diatom</name>
    <dbReference type="NCBI Taxonomy" id="1519565"/>
    <lineage>
        <taxon>Eukaryota</taxon>
        <taxon>Sar</taxon>
        <taxon>Stramenopiles</taxon>
        <taxon>Ochrophyta</taxon>
        <taxon>Bacillariophyta</taxon>
        <taxon>Bacillariophyceae</taxon>
        <taxon>Bacillariophycidae</taxon>
        <taxon>Naviculales</taxon>
        <taxon>Naviculaceae</taxon>
        <taxon>Fistulifera</taxon>
    </lineage>
</organism>
<dbReference type="Pfam" id="PF00560">
    <property type="entry name" value="LRR_1"/>
    <property type="match status" value="1"/>
</dbReference>
<dbReference type="InParanoid" id="A0A1Z5JDL1"/>
<comment type="subcellular location">
    <subcellularLocation>
        <location evidence="1">Cell envelope</location>
    </subcellularLocation>
</comment>
<dbReference type="Gene3D" id="3.80.10.10">
    <property type="entry name" value="Ribonuclease Inhibitor"/>
    <property type="match status" value="1"/>
</dbReference>
<dbReference type="Proteomes" id="UP000198406">
    <property type="component" value="Unassembled WGS sequence"/>
</dbReference>
<keyword evidence="3" id="KW-0812">Transmembrane</keyword>
<feature type="compositionally biased region" description="Low complexity" evidence="2">
    <location>
        <begin position="301"/>
        <end position="310"/>
    </location>
</feature>
<feature type="compositionally biased region" description="Low complexity" evidence="2">
    <location>
        <begin position="125"/>
        <end position="134"/>
    </location>
</feature>
<feature type="compositionally biased region" description="Basic and acidic residues" evidence="2">
    <location>
        <begin position="243"/>
        <end position="252"/>
    </location>
</feature>
<evidence type="ECO:0000256" key="1">
    <source>
        <dbReference type="ARBA" id="ARBA00004196"/>
    </source>
</evidence>
<feature type="region of interest" description="Disordered" evidence="2">
    <location>
        <begin position="1"/>
        <end position="256"/>
    </location>
</feature>
<proteinExistence type="predicted"/>
<dbReference type="InterPro" id="IPR051848">
    <property type="entry name" value="PGIP"/>
</dbReference>
<feature type="compositionally biased region" description="Basic and acidic residues" evidence="2">
    <location>
        <begin position="1"/>
        <end position="40"/>
    </location>
</feature>
<evidence type="ECO:0000256" key="3">
    <source>
        <dbReference type="SAM" id="Phobius"/>
    </source>
</evidence>
<accession>A0A1Z5JDL1</accession>
<sequence>MPRTKTTERQVRKSRKNEDRSVSTESSDDHSYPRTSKMDFEEASENSEGWSDDDGLTSEEDLPIRPKRRGLADSEGDLMGDLAAASKGPKISSSTPTRPTKSIFYPKSSNGQKAAPLAESPLVKRLNNLRSSSSELNTFDLEDEDDDEDDDASPLGTAPYMSKRDNSLGRNLGQIGASASNRPPSPPMNDAPQPRMNAQSLSPKLPVRSPEIQQPVSEAATDPNSYIGYRTSNTKKGIVPRNYVHDPNRIDPNENPDAYYAAEKARNEVREAAAAIAAGTSAAQKAPIDAEPEQAPIPKNYYAPRSASYSAPPPPPPPPEAPRSSLPSIPVYQDGSTSNQNLEERDPESSIPSVTKIEDHGGTEYSDDRRASDTISYYSYRKEDGTPTFWALVACLACALILLAAVLGGVLSTILLKEEESAPVVVVANTTSAPTPAIVEEVVSPAPTTLAPSMSPVATPSMVPTTSGFRPKNKELYDKIVAALPAGNETLIEEGTPQNRAYLWLEADAELQDLSDVKVVQRFALATFYYSTNGDEWLNNGSWLDALDECLWYTDSSTAFNCDGDIFTTLEFNKNNIGGTLPPELAMLTSLKTFNIINEPTGESTKVQGSLPTELGLLTAMEFFSFKNHNLTGSIAPELFLNWPVVDTVLMERCKLSGQIPTTIGLLTSATKISFRKNDLTGPIPTQVGDTPKMLQFSVDGNLLTGTIPTEFGKLAEAKGIWVNDNKLVGPIPNEFGNLKMIKAGLRFSNNQLTGTIPSSLGTLVDMKNFNAENNLLTGPVPDFSALANIKELRIEGNSLVGEINNATCAVIVAQQALASADCPSEVACACCENCPV</sequence>
<feature type="region of interest" description="Disordered" evidence="2">
    <location>
        <begin position="278"/>
        <end position="368"/>
    </location>
</feature>
<gene>
    <name evidence="4" type="ORF">FisN_15Lh221</name>
</gene>
<feature type="compositionally biased region" description="Basic and acidic residues" evidence="2">
    <location>
        <begin position="356"/>
        <end position="368"/>
    </location>
</feature>
<dbReference type="AlphaFoldDB" id="A0A1Z5JDL1"/>
<feature type="compositionally biased region" description="Acidic residues" evidence="2">
    <location>
        <begin position="41"/>
        <end position="61"/>
    </location>
</feature>
<comment type="caution">
    <text evidence="4">The sequence shown here is derived from an EMBL/GenBank/DDBJ whole genome shotgun (WGS) entry which is preliminary data.</text>
</comment>
<feature type="compositionally biased region" description="Polar residues" evidence="2">
    <location>
        <begin position="91"/>
        <end position="100"/>
    </location>
</feature>
<feature type="compositionally biased region" description="Pro residues" evidence="2">
    <location>
        <begin position="311"/>
        <end position="321"/>
    </location>
</feature>
<dbReference type="EMBL" id="BDSP01000049">
    <property type="protein sequence ID" value="GAX12087.1"/>
    <property type="molecule type" value="Genomic_DNA"/>
</dbReference>
<reference evidence="4 5" key="1">
    <citation type="journal article" date="2015" name="Plant Cell">
        <title>Oil accumulation by the oleaginous diatom Fistulifera solaris as revealed by the genome and transcriptome.</title>
        <authorList>
            <person name="Tanaka T."/>
            <person name="Maeda Y."/>
            <person name="Veluchamy A."/>
            <person name="Tanaka M."/>
            <person name="Abida H."/>
            <person name="Marechal E."/>
            <person name="Bowler C."/>
            <person name="Muto M."/>
            <person name="Sunaga Y."/>
            <person name="Tanaka M."/>
            <person name="Yoshino T."/>
            <person name="Taniguchi T."/>
            <person name="Fukuda Y."/>
            <person name="Nemoto M."/>
            <person name="Matsumoto M."/>
            <person name="Wong P.S."/>
            <person name="Aburatani S."/>
            <person name="Fujibuchi W."/>
        </authorList>
    </citation>
    <scope>NUCLEOTIDE SEQUENCE [LARGE SCALE GENOMIC DNA]</scope>
    <source>
        <strain evidence="4 5">JPCC DA0580</strain>
    </source>
</reference>
<keyword evidence="3" id="KW-0472">Membrane</keyword>
<keyword evidence="3" id="KW-1133">Transmembrane helix</keyword>
<feature type="compositionally biased region" description="Acidic residues" evidence="2">
    <location>
        <begin position="140"/>
        <end position="152"/>
    </location>
</feature>
<protein>
    <recommendedName>
        <fullName evidence="6">L domain-like protein</fullName>
    </recommendedName>
</protein>
<dbReference type="PANTHER" id="PTHR48059:SF30">
    <property type="entry name" value="OS06G0587000 PROTEIN"/>
    <property type="match status" value="1"/>
</dbReference>
<dbReference type="InterPro" id="IPR032675">
    <property type="entry name" value="LRR_dom_sf"/>
</dbReference>
<dbReference type="PANTHER" id="PTHR48059">
    <property type="entry name" value="POLYGALACTURONASE INHIBITOR 1"/>
    <property type="match status" value="1"/>
</dbReference>
<dbReference type="SUPFAM" id="SSF52058">
    <property type="entry name" value="L domain-like"/>
    <property type="match status" value="1"/>
</dbReference>
<dbReference type="OrthoDB" id="38453at2759"/>
<evidence type="ECO:0000313" key="5">
    <source>
        <dbReference type="Proteomes" id="UP000198406"/>
    </source>
</evidence>
<evidence type="ECO:0000256" key="2">
    <source>
        <dbReference type="SAM" id="MobiDB-lite"/>
    </source>
</evidence>
<evidence type="ECO:0000313" key="4">
    <source>
        <dbReference type="EMBL" id="GAX12087.1"/>
    </source>
</evidence>
<evidence type="ECO:0008006" key="6">
    <source>
        <dbReference type="Google" id="ProtNLM"/>
    </source>
</evidence>
<feature type="transmembrane region" description="Helical" evidence="3">
    <location>
        <begin position="389"/>
        <end position="416"/>
    </location>
</feature>